<dbReference type="HOGENOM" id="CLU_000604_1_22_3"/>
<evidence type="ECO:0000256" key="2">
    <source>
        <dbReference type="ARBA" id="ARBA00005417"/>
    </source>
</evidence>
<dbReference type="InterPro" id="IPR003593">
    <property type="entry name" value="AAA+_ATPase"/>
</dbReference>
<dbReference type="EMBL" id="CP003587">
    <property type="protein sequence ID" value="AGY60154.1"/>
    <property type="molecule type" value="Genomic_DNA"/>
</dbReference>
<dbReference type="InterPro" id="IPR027417">
    <property type="entry name" value="P-loop_NTPase"/>
</dbReference>
<gene>
    <name evidence="10" type="primary">cbiO</name>
    <name evidence="10" type="ORF">GKIL_3908</name>
</gene>
<dbReference type="InterPro" id="IPR050095">
    <property type="entry name" value="ECF_ABC_transporter_ATP-bd"/>
</dbReference>
<keyword evidence="7" id="KW-1278">Translocase</keyword>
<dbReference type="GO" id="GO:0005524">
    <property type="term" value="F:ATP binding"/>
    <property type="evidence" value="ECO:0007669"/>
    <property type="project" value="UniProtKB-KW"/>
</dbReference>
<dbReference type="InterPro" id="IPR003439">
    <property type="entry name" value="ABC_transporter-like_ATP-bd"/>
</dbReference>
<comment type="similarity">
    <text evidence="2">Belongs to the ABC transporter superfamily.</text>
</comment>
<keyword evidence="3" id="KW-0813">Transport</keyword>
<comment type="subcellular location">
    <subcellularLocation>
        <location evidence="1">Cell membrane</location>
    </subcellularLocation>
</comment>
<proteinExistence type="inferred from homology"/>
<evidence type="ECO:0000256" key="3">
    <source>
        <dbReference type="ARBA" id="ARBA00022448"/>
    </source>
</evidence>
<dbReference type="FunFam" id="3.40.50.300:FF:000224">
    <property type="entry name" value="Energy-coupling factor transporter ATP-binding protein EcfA"/>
    <property type="match status" value="1"/>
</dbReference>
<evidence type="ECO:0000313" key="10">
    <source>
        <dbReference type="EMBL" id="AGY60154.1"/>
    </source>
</evidence>
<dbReference type="CDD" id="cd03225">
    <property type="entry name" value="ABC_cobalt_CbiO_domain1"/>
    <property type="match status" value="1"/>
</dbReference>
<keyword evidence="11" id="KW-1185">Reference proteome</keyword>
<dbReference type="AlphaFoldDB" id="U5QR70"/>
<keyword evidence="6" id="KW-0067">ATP-binding</keyword>
<dbReference type="PANTHER" id="PTHR43553:SF24">
    <property type="entry name" value="ENERGY-COUPLING FACTOR TRANSPORTER ATP-BINDING PROTEIN ECFA1"/>
    <property type="match status" value="1"/>
</dbReference>
<keyword evidence="8" id="KW-0472">Membrane</keyword>
<evidence type="ECO:0000256" key="7">
    <source>
        <dbReference type="ARBA" id="ARBA00022967"/>
    </source>
</evidence>
<dbReference type="KEGG" id="glj:GKIL_3908"/>
<dbReference type="GO" id="GO:0042626">
    <property type="term" value="F:ATPase-coupled transmembrane transporter activity"/>
    <property type="evidence" value="ECO:0007669"/>
    <property type="project" value="TreeGrafter"/>
</dbReference>
<dbReference type="eggNOG" id="COG1122">
    <property type="taxonomic scope" value="Bacteria"/>
</dbReference>
<dbReference type="PANTHER" id="PTHR43553">
    <property type="entry name" value="HEAVY METAL TRANSPORTER"/>
    <property type="match status" value="1"/>
</dbReference>
<accession>U5QR70</accession>
<evidence type="ECO:0000259" key="9">
    <source>
        <dbReference type="PROSITE" id="PS50893"/>
    </source>
</evidence>
<evidence type="ECO:0000256" key="6">
    <source>
        <dbReference type="ARBA" id="ARBA00022840"/>
    </source>
</evidence>
<feature type="domain" description="ABC transporter" evidence="9">
    <location>
        <begin position="8"/>
        <end position="240"/>
    </location>
</feature>
<dbReference type="PROSITE" id="PS50893">
    <property type="entry name" value="ABC_TRANSPORTER_2"/>
    <property type="match status" value="1"/>
</dbReference>
<evidence type="ECO:0000256" key="1">
    <source>
        <dbReference type="ARBA" id="ARBA00004236"/>
    </source>
</evidence>
<dbReference type="GO" id="GO:0016887">
    <property type="term" value="F:ATP hydrolysis activity"/>
    <property type="evidence" value="ECO:0007669"/>
    <property type="project" value="InterPro"/>
</dbReference>
<name>U5QR70_GLOK1</name>
<keyword evidence="5" id="KW-0547">Nucleotide-binding</keyword>
<dbReference type="Pfam" id="PF00005">
    <property type="entry name" value="ABC_tran"/>
    <property type="match status" value="1"/>
</dbReference>
<organism evidence="10 11">
    <name type="scientific">Gloeobacter kilaueensis (strain ATCC BAA-2537 / CCAP 1431/1 / ULC 316 / JS1)</name>
    <dbReference type="NCBI Taxonomy" id="1183438"/>
    <lineage>
        <taxon>Bacteria</taxon>
        <taxon>Bacillati</taxon>
        <taxon>Cyanobacteriota</taxon>
        <taxon>Cyanophyceae</taxon>
        <taxon>Gloeobacterales</taxon>
        <taxon>Gloeobacteraceae</taxon>
        <taxon>Gloeobacter</taxon>
    </lineage>
</organism>
<dbReference type="Proteomes" id="UP000017396">
    <property type="component" value="Chromosome"/>
</dbReference>
<protein>
    <submittedName>
        <fullName evidence="10">Cobalt ABC transporter, ATPase subunit</fullName>
    </submittedName>
</protein>
<dbReference type="InterPro" id="IPR015856">
    <property type="entry name" value="ABC_transpr_CbiO/EcfA_su"/>
</dbReference>
<evidence type="ECO:0000313" key="11">
    <source>
        <dbReference type="Proteomes" id="UP000017396"/>
    </source>
</evidence>
<keyword evidence="4" id="KW-1003">Cell membrane</keyword>
<evidence type="ECO:0000256" key="5">
    <source>
        <dbReference type="ARBA" id="ARBA00022741"/>
    </source>
</evidence>
<reference evidence="10 11" key="1">
    <citation type="journal article" date="2013" name="PLoS ONE">
        <title>Cultivation and Complete Genome Sequencing of Gloeobacter kilaueensis sp. nov., from a Lava Cave in Kilauea Caldera, Hawai'i.</title>
        <authorList>
            <person name="Saw J.H."/>
            <person name="Schatz M."/>
            <person name="Brown M.V."/>
            <person name="Kunkel D.D."/>
            <person name="Foster J.S."/>
            <person name="Shick H."/>
            <person name="Christensen S."/>
            <person name="Hou S."/>
            <person name="Wan X."/>
            <person name="Donachie S.P."/>
        </authorList>
    </citation>
    <scope>NUCLEOTIDE SEQUENCE [LARGE SCALE GENOMIC DNA]</scope>
    <source>
        <strain evidence="11">JS</strain>
    </source>
</reference>
<dbReference type="GO" id="GO:0043190">
    <property type="term" value="C:ATP-binding cassette (ABC) transporter complex"/>
    <property type="evidence" value="ECO:0007669"/>
    <property type="project" value="TreeGrafter"/>
</dbReference>
<dbReference type="SUPFAM" id="SSF52540">
    <property type="entry name" value="P-loop containing nucleoside triphosphate hydrolases"/>
    <property type="match status" value="1"/>
</dbReference>
<evidence type="ECO:0000256" key="4">
    <source>
        <dbReference type="ARBA" id="ARBA00022475"/>
    </source>
</evidence>
<evidence type="ECO:0000256" key="8">
    <source>
        <dbReference type="ARBA" id="ARBA00023136"/>
    </source>
</evidence>
<sequence>MAIVSEALTVEELYYNYPDGTAALRGLSFKLMPGESVALAGPNGSGKSTLLLHLNGLLRPSRGRIAVGGKPLDAAHQAFARRYVGLVFQNPEDQLFMPTVGEDVAFGPQNLGLAGEKLRERVRSVLDQVGLEPARFLERQSFNLSIGEKKRVALAGVLAMEPEVLVLDEPSAGLDPRSRRRLIRLLKDLPQTQLVATHDLDLALEICSRTLIVEQGRLVAEGPSEQILSDRVLLETHGLELPLCLMGRPDR</sequence>
<dbReference type="STRING" id="1183438.GKIL_3908"/>
<dbReference type="PATRIC" id="fig|1183438.3.peg.3845"/>
<dbReference type="Gene3D" id="3.40.50.300">
    <property type="entry name" value="P-loop containing nucleotide triphosphate hydrolases"/>
    <property type="match status" value="1"/>
</dbReference>
<dbReference type="SMART" id="SM00382">
    <property type="entry name" value="AAA"/>
    <property type="match status" value="1"/>
</dbReference>